<evidence type="ECO:0000313" key="1">
    <source>
        <dbReference type="EMBL" id="KAF2462530.1"/>
    </source>
</evidence>
<reference evidence="1" key="1">
    <citation type="journal article" date="2020" name="Stud. Mycol.">
        <title>101 Dothideomycetes genomes: a test case for predicting lifestyles and emergence of pathogens.</title>
        <authorList>
            <person name="Haridas S."/>
            <person name="Albert R."/>
            <person name="Binder M."/>
            <person name="Bloem J."/>
            <person name="Labutti K."/>
            <person name="Salamov A."/>
            <person name="Andreopoulos B."/>
            <person name="Baker S."/>
            <person name="Barry K."/>
            <person name="Bills G."/>
            <person name="Bluhm B."/>
            <person name="Cannon C."/>
            <person name="Castanera R."/>
            <person name="Culley D."/>
            <person name="Daum C."/>
            <person name="Ezra D."/>
            <person name="Gonzalez J."/>
            <person name="Henrissat B."/>
            <person name="Kuo A."/>
            <person name="Liang C."/>
            <person name="Lipzen A."/>
            <person name="Lutzoni F."/>
            <person name="Magnuson J."/>
            <person name="Mondo S."/>
            <person name="Nolan M."/>
            <person name="Ohm R."/>
            <person name="Pangilinan J."/>
            <person name="Park H.-J."/>
            <person name="Ramirez L."/>
            <person name="Alfaro M."/>
            <person name="Sun H."/>
            <person name="Tritt A."/>
            <person name="Yoshinaga Y."/>
            <person name="Zwiers L.-H."/>
            <person name="Turgeon B."/>
            <person name="Goodwin S."/>
            <person name="Spatafora J."/>
            <person name="Crous P."/>
            <person name="Grigoriev I."/>
        </authorList>
    </citation>
    <scope>NUCLEOTIDE SEQUENCE</scope>
    <source>
        <strain evidence="1">ATCC 200398</strain>
    </source>
</reference>
<protein>
    <submittedName>
        <fullName evidence="1">Uncharacterized protein</fullName>
    </submittedName>
</protein>
<accession>A0ACB6Q8N6</accession>
<dbReference type="EMBL" id="MU003583">
    <property type="protein sequence ID" value="KAF2462530.1"/>
    <property type="molecule type" value="Genomic_DNA"/>
</dbReference>
<sequence>MRYESTQRHMGALYVGYQKTTELATGARGLGRVMVGADTGTLRIGSERPEMEQFADMTLLSKRAEGSPYIHRASEHNISRSRAASQALSPQSQAPSPSSEPQPRLSVYATHPPASTWLVGAALRVYPVFVLVAPGSAMIVSLGSTGHVRALLFCKSQQHAACKLMLLRAPRTTPNLSAISANVCMKLNKAKRAARARALRGRAARKPAAPRRPAPTTARRPAPTTPRRPAPPGPVSTPRRPPPVGSAMIPPLAVRAAGAVPPGTAACPYKPCSSVPPVAVVYARRLVAALVAEDERAASRLRPVVRALLEEDVVEEEE</sequence>
<keyword evidence="2" id="KW-1185">Reference proteome</keyword>
<name>A0ACB6Q8N6_9PLEO</name>
<feature type="non-terminal residue" evidence="1">
    <location>
        <position position="318"/>
    </location>
</feature>
<comment type="caution">
    <text evidence="1">The sequence shown here is derived from an EMBL/GenBank/DDBJ whole genome shotgun (WGS) entry which is preliminary data.</text>
</comment>
<dbReference type="Proteomes" id="UP000799755">
    <property type="component" value="Unassembled WGS sequence"/>
</dbReference>
<evidence type="ECO:0000313" key="2">
    <source>
        <dbReference type="Proteomes" id="UP000799755"/>
    </source>
</evidence>
<organism evidence="1 2">
    <name type="scientific">Lindgomyces ingoldianus</name>
    <dbReference type="NCBI Taxonomy" id="673940"/>
    <lineage>
        <taxon>Eukaryota</taxon>
        <taxon>Fungi</taxon>
        <taxon>Dikarya</taxon>
        <taxon>Ascomycota</taxon>
        <taxon>Pezizomycotina</taxon>
        <taxon>Dothideomycetes</taxon>
        <taxon>Pleosporomycetidae</taxon>
        <taxon>Pleosporales</taxon>
        <taxon>Lindgomycetaceae</taxon>
        <taxon>Lindgomyces</taxon>
    </lineage>
</organism>
<proteinExistence type="predicted"/>
<gene>
    <name evidence="1" type="ORF">BDR25DRAFT_397564</name>
</gene>